<evidence type="ECO:0000313" key="5">
    <source>
        <dbReference type="EMBL" id="ATQ68885.1"/>
    </source>
</evidence>
<dbReference type="CDD" id="cd00254">
    <property type="entry name" value="LT-like"/>
    <property type="match status" value="1"/>
</dbReference>
<accession>A0A2D2D1J3</accession>
<comment type="similarity">
    <text evidence="1">Belongs to the transglycosylase Slt family.</text>
</comment>
<dbReference type="KEGG" id="mtw:CQW49_14070"/>
<protein>
    <submittedName>
        <fullName evidence="5">Lytic transglycosylase domain-containing protein</fullName>
    </submittedName>
</protein>
<feature type="signal peptide" evidence="3">
    <location>
        <begin position="1"/>
        <end position="45"/>
    </location>
</feature>
<sequence>MRSALPLMSKSVRPNRACTRARFTLLLLIRLAPACTLGGVLPAKAAPIERSTDGEPYAVHVTDAARRFGIPAAWIRAVMAIESRARRDVISPKGAIGLMQIMPDTWTELRSRYTLAGDPFDAHDNIFAGAAYLRELHDRYGSPGFLAAYNAGPRRYQDYLDGRRSLPSETVAYVATLVPLIEGNDSARPAIRFVSGLSLWIKAPLFVGKNDGHRALNHPTPIRTASDTGAVTATRDMSAIAPRSDGLFVALSSTEHAQ</sequence>
<dbReference type="STRING" id="595536.GCA_000178815_02356"/>
<dbReference type="SUPFAM" id="SSF53955">
    <property type="entry name" value="Lysozyme-like"/>
    <property type="match status" value="1"/>
</dbReference>
<feature type="domain" description="Transglycosylase SLT" evidence="4">
    <location>
        <begin position="63"/>
        <end position="165"/>
    </location>
</feature>
<dbReference type="PANTHER" id="PTHR37423">
    <property type="entry name" value="SOLUBLE LYTIC MUREIN TRANSGLYCOSYLASE-RELATED"/>
    <property type="match status" value="1"/>
</dbReference>
<gene>
    <name evidence="5" type="ORF">CQW49_14070</name>
</gene>
<evidence type="ECO:0000256" key="2">
    <source>
        <dbReference type="ARBA" id="ARBA00009387"/>
    </source>
</evidence>
<name>A0A2D2D1J3_METT3</name>
<proteinExistence type="inferred from homology"/>
<organism evidence="5 6">
    <name type="scientific">Methylosinus trichosporium (strain ATCC 35070 / NCIMB 11131 / UNIQEM 75 / OB3b)</name>
    <dbReference type="NCBI Taxonomy" id="595536"/>
    <lineage>
        <taxon>Bacteria</taxon>
        <taxon>Pseudomonadati</taxon>
        <taxon>Pseudomonadota</taxon>
        <taxon>Alphaproteobacteria</taxon>
        <taxon>Hyphomicrobiales</taxon>
        <taxon>Methylocystaceae</taxon>
        <taxon>Methylosinus</taxon>
    </lineage>
</organism>
<comment type="similarity">
    <text evidence="2">Belongs to the virb1 family.</text>
</comment>
<dbReference type="RefSeq" id="WP_003612064.1">
    <property type="nucleotide sequence ID" value="NZ_ADVE02000001.1"/>
</dbReference>
<evidence type="ECO:0000313" key="6">
    <source>
        <dbReference type="Proteomes" id="UP000230709"/>
    </source>
</evidence>
<dbReference type="InterPro" id="IPR023346">
    <property type="entry name" value="Lysozyme-like_dom_sf"/>
</dbReference>
<dbReference type="Pfam" id="PF01464">
    <property type="entry name" value="SLT"/>
    <property type="match status" value="1"/>
</dbReference>
<feature type="chain" id="PRO_5013649011" evidence="3">
    <location>
        <begin position="46"/>
        <end position="258"/>
    </location>
</feature>
<dbReference type="InterPro" id="IPR008258">
    <property type="entry name" value="Transglycosylase_SLT_dom_1"/>
</dbReference>
<evidence type="ECO:0000256" key="1">
    <source>
        <dbReference type="ARBA" id="ARBA00007734"/>
    </source>
</evidence>
<keyword evidence="6" id="KW-1185">Reference proteome</keyword>
<dbReference type="EMBL" id="CP023737">
    <property type="protein sequence ID" value="ATQ68885.1"/>
    <property type="molecule type" value="Genomic_DNA"/>
</dbReference>
<dbReference type="AlphaFoldDB" id="A0A2D2D1J3"/>
<dbReference type="Gene3D" id="1.10.530.10">
    <property type="match status" value="1"/>
</dbReference>
<dbReference type="Proteomes" id="UP000230709">
    <property type="component" value="Chromosome"/>
</dbReference>
<dbReference type="PANTHER" id="PTHR37423:SF2">
    <property type="entry name" value="MEMBRANE-BOUND LYTIC MUREIN TRANSGLYCOSYLASE C"/>
    <property type="match status" value="1"/>
</dbReference>
<evidence type="ECO:0000259" key="4">
    <source>
        <dbReference type="Pfam" id="PF01464"/>
    </source>
</evidence>
<keyword evidence="3" id="KW-0732">Signal</keyword>
<reference evidence="6" key="1">
    <citation type="submission" date="2017-10" db="EMBL/GenBank/DDBJ databases">
        <title>Completed PacBio SMRT sequence of Methylosinus trichosporium OB3b reveals presence of a third large plasmid.</title>
        <authorList>
            <person name="Charles T.C."/>
            <person name="Lynch M.D.J."/>
            <person name="Heil J.R."/>
            <person name="Cheng J."/>
        </authorList>
    </citation>
    <scope>NUCLEOTIDE SEQUENCE [LARGE SCALE GENOMIC DNA]</scope>
    <source>
        <strain evidence="6">OB3b</strain>
    </source>
</reference>
<evidence type="ECO:0000256" key="3">
    <source>
        <dbReference type="SAM" id="SignalP"/>
    </source>
</evidence>